<sequence>MKLFLPLSPVPTGRNPYHLKPPSVPPATPFPHRKPTLPDDTKVKREALAVHPPSRRRLQYDEDEEKENTPPSESPQDRRDDDRKQQLLGSLLQKWAEDIEVFQQQVLQDLQDLRLRLGIQP</sequence>
<evidence type="ECO:0000313" key="2">
    <source>
        <dbReference type="EMBL" id="AYA94766.1"/>
    </source>
</evidence>
<dbReference type="EMBL" id="MH777388">
    <property type="protein sequence ID" value="AYA94766.1"/>
    <property type="molecule type" value="Genomic_DNA"/>
</dbReference>
<feature type="compositionally biased region" description="Basic and acidic residues" evidence="1">
    <location>
        <begin position="75"/>
        <end position="85"/>
    </location>
</feature>
<accession>A0A385PNI1</accession>
<reference evidence="2" key="1">
    <citation type="journal article" date="2018" name="Nat. Med.">
        <title>Expanded skin virome in DOCK8-deficient patients.</title>
        <authorList>
            <consortium name="NISC Comparative Sequencing Program"/>
            <person name="Tirosh O."/>
            <person name="Conlan S."/>
            <person name="Deming C."/>
            <person name="Lee-Lin S.Q."/>
            <person name="Huang X."/>
            <person name="Su H.C."/>
            <person name="Freeman A.F."/>
            <person name="Segre J.A."/>
            <person name="Kong H.H."/>
        </authorList>
    </citation>
    <scope>NUCLEOTIDE SEQUENCE</scope>
    <source>
        <strain evidence="2">HPV-mSK_249</strain>
    </source>
</reference>
<organism evidence="2">
    <name type="scientific">Human papillomavirus</name>
    <dbReference type="NCBI Taxonomy" id="10566"/>
    <lineage>
        <taxon>Viruses</taxon>
        <taxon>Monodnaviria</taxon>
        <taxon>Shotokuvirae</taxon>
        <taxon>Cossaviricota</taxon>
        <taxon>Papovaviricetes</taxon>
        <taxon>Zurhausenvirales</taxon>
        <taxon>Papillomaviridae</taxon>
    </lineage>
</organism>
<protein>
    <submittedName>
        <fullName evidence="2">E4 protein</fullName>
    </submittedName>
</protein>
<name>A0A385PNI1_9PAPI</name>
<feature type="region of interest" description="Disordered" evidence="1">
    <location>
        <begin position="1"/>
        <end position="85"/>
    </location>
</feature>
<proteinExistence type="predicted"/>
<feature type="compositionally biased region" description="Basic and acidic residues" evidence="1">
    <location>
        <begin position="36"/>
        <end position="48"/>
    </location>
</feature>
<evidence type="ECO:0000256" key="1">
    <source>
        <dbReference type="SAM" id="MobiDB-lite"/>
    </source>
</evidence>